<dbReference type="PROSITE" id="PS51542">
    <property type="entry name" value="FYRN"/>
    <property type="match status" value="1"/>
</dbReference>
<evidence type="ECO:0000256" key="3">
    <source>
        <dbReference type="SAM" id="MobiDB-lite"/>
    </source>
</evidence>
<dbReference type="AlphaFoldDB" id="A0A6J1G291"/>
<proteinExistence type="predicted"/>
<dbReference type="RefSeq" id="XP_022945885.1">
    <property type="nucleotide sequence ID" value="XM_023090117.1"/>
</dbReference>
<keyword evidence="2" id="KW-0539">Nucleus</keyword>
<evidence type="ECO:0000256" key="2">
    <source>
        <dbReference type="ARBA" id="ARBA00023242"/>
    </source>
</evidence>
<dbReference type="Pfam" id="PF05965">
    <property type="entry name" value="FYRC"/>
    <property type="match status" value="1"/>
</dbReference>
<feature type="compositionally biased region" description="Polar residues" evidence="3">
    <location>
        <begin position="660"/>
        <end position="673"/>
    </location>
</feature>
<organism evidence="4 5">
    <name type="scientific">Cucurbita moschata</name>
    <name type="common">Winter crookneck squash</name>
    <name type="synonym">Cucurbita pepo var. moschata</name>
    <dbReference type="NCBI Taxonomy" id="3662"/>
    <lineage>
        <taxon>Eukaryota</taxon>
        <taxon>Viridiplantae</taxon>
        <taxon>Streptophyta</taxon>
        <taxon>Embryophyta</taxon>
        <taxon>Tracheophyta</taxon>
        <taxon>Spermatophyta</taxon>
        <taxon>Magnoliopsida</taxon>
        <taxon>eudicotyledons</taxon>
        <taxon>Gunneridae</taxon>
        <taxon>Pentapetalae</taxon>
        <taxon>rosids</taxon>
        <taxon>fabids</taxon>
        <taxon>Cucurbitales</taxon>
        <taxon>Cucurbitaceae</taxon>
        <taxon>Cucurbiteae</taxon>
        <taxon>Cucurbita</taxon>
    </lineage>
</organism>
<dbReference type="Gene3D" id="3.30.160.360">
    <property type="match status" value="1"/>
</dbReference>
<sequence length="1214" mass="134168">MSRAQLKDQADASLEIISIGSLYSGPWAKKYWSSSRGKDRFPYPVGYQAVRDYNGIKYKIEVHEGPKGPLFMILSMDGRSFSGQTPDIAWEMFQRKSCLHTKIWHGKRSSCKVDGVEFFGLKNPFVQRLLRELVANVSGTAELDPSNLCSKASGSAQTAVEQHCVDECKTAKLVSSHERSKSARKRSRIQGIETAKSPNGSNLKKARNHGSGIRSMTAELNSVSANDGNQGFCEKAICVQEEHAVSETTQVAHNVSIDEKHHDRLSTDKLEYISREMEIDDNSGVASFQKDYCPDTEDNNHDASDTSDQKQVIFESAPISFEKKNLNKLDIIISEESVMDARPEEICSLNRNSGSKRNDFDSVGQDMVKSMMTYLLPQAVPLLEENSGRKKTATSNLETFPCDENTKDVWPTEREGREKQEYMNIQHGNYKFVVPCLELPKTGLDNLEGEQHYDRANVNGSFSSFADNDQAKEDMKPVDSCGFQFSGRMNELLVNHHEASGIKKSRDSENGENLLGTCQEGNLYVSECPPSCSSSGRVLNECPLNLQINSCKVDQKTPEDYKEINGDEQPCPSESFSQLSHAQSANDSSVRSTSAFSEALNKEVILGKEAVGIDTSPFSQVPSIVYSRRKTQKVSHLAKEENRPSEASNTSDLGKHYGTEASSTKSPHSSGINVCTLPGNQLREDLLSEPTRREPPPINCSYETTMKAETGLEKICHRSPTLDLNEASPQRDNKSHNSGLLDKHVLKEDLEGCVDGGMIEHNNVLSPNKYELFYDVGETSIDESKDSYPHGNVELYREAEGMSKIVGSYLHPMPVLSIFLSNVENVIHICVLCGLSVEKNRTLITYTVELKEPRLGYPSMVGHTTVMVPTLKDYLGKEVAVERTGFQQTPDGNFLVLVGGVEAPLCRTGSINCPCSTCTSRKFEENVVKIVQVKYGYVSIIANLRSVDSVHCILVCGPDQLVAVGSGGRLHLWVMDSTWSKQIESHTIPSEDHISPNLVELQKVPQFSNLVVGHNGYGEFSLWDIQKRAMMSRFFTPNASVNQFFPISLFRWKETESFTSNVNSRDYVKELSCATNTSSMIPDEHSSLQLKDTAIWLFASTTSDSNDPHNYLPTGCQKNHAELWKLMLLANSTVTFGAELDLRASAIGASAGRGIIGTQDGLVYVWELSTGNKLGTLLRFEGASVICIATDNREGGVVAVAAGSRLLVCLLSSQ</sequence>
<dbReference type="GO" id="GO:0140993">
    <property type="term" value="F:histone modifying activity"/>
    <property type="evidence" value="ECO:0007669"/>
    <property type="project" value="UniProtKB-ARBA"/>
</dbReference>
<reference evidence="5" key="1">
    <citation type="submission" date="2025-08" db="UniProtKB">
        <authorList>
            <consortium name="RefSeq"/>
        </authorList>
    </citation>
    <scope>IDENTIFICATION</scope>
    <source>
        <tissue evidence="5">Young leaves</tissue>
    </source>
</reference>
<keyword evidence="4" id="KW-1185">Reference proteome</keyword>
<dbReference type="GO" id="GO:0048731">
    <property type="term" value="P:system development"/>
    <property type="evidence" value="ECO:0007669"/>
    <property type="project" value="UniProtKB-ARBA"/>
</dbReference>
<feature type="compositionally biased region" description="Polar residues" evidence="3">
    <location>
        <begin position="572"/>
        <end position="590"/>
    </location>
</feature>
<dbReference type="InterPro" id="IPR036322">
    <property type="entry name" value="WD40_repeat_dom_sf"/>
</dbReference>
<feature type="region of interest" description="Disordered" evidence="3">
    <location>
        <begin position="635"/>
        <end position="674"/>
    </location>
</feature>
<dbReference type="PANTHER" id="PTHR22715:SF1">
    <property type="entry name" value="DNA BINDING PROTEIN"/>
    <property type="match status" value="1"/>
</dbReference>
<dbReference type="PROSITE" id="PS51543">
    <property type="entry name" value="FYRC"/>
    <property type="match status" value="1"/>
</dbReference>
<dbReference type="PANTHER" id="PTHR22715">
    <property type="entry name" value="TRANSFORMING GROWTH FACTOR BETA REGULATED GENE 1"/>
    <property type="match status" value="1"/>
</dbReference>
<dbReference type="KEGG" id="cmos:111449993"/>
<feature type="region of interest" description="Disordered" evidence="3">
    <location>
        <begin position="176"/>
        <end position="210"/>
    </location>
</feature>
<feature type="region of interest" description="Disordered" evidence="3">
    <location>
        <begin position="388"/>
        <end position="408"/>
    </location>
</feature>
<dbReference type="GO" id="GO:0005634">
    <property type="term" value="C:nucleus"/>
    <property type="evidence" value="ECO:0007669"/>
    <property type="project" value="UniProtKB-SubCell"/>
</dbReference>
<dbReference type="InterPro" id="IPR003889">
    <property type="entry name" value="FYrich_C"/>
</dbReference>
<dbReference type="GeneID" id="111449993"/>
<protein>
    <submittedName>
        <fullName evidence="5">Uncharacterized protein LOC111449993</fullName>
    </submittedName>
</protein>
<comment type="subcellular location">
    <subcellularLocation>
        <location evidence="1">Nucleus</location>
    </subcellularLocation>
</comment>
<dbReference type="Gene3D" id="2.130.10.10">
    <property type="entry name" value="YVTN repeat-like/Quinoprotein amine dehydrogenase"/>
    <property type="match status" value="1"/>
</dbReference>
<dbReference type="Proteomes" id="UP000504609">
    <property type="component" value="Unplaced"/>
</dbReference>
<dbReference type="InterPro" id="IPR015943">
    <property type="entry name" value="WD40/YVTN_repeat-like_dom_sf"/>
</dbReference>
<name>A0A6J1G291_CUCMO</name>
<gene>
    <name evidence="5" type="primary">LOC111449993</name>
</gene>
<evidence type="ECO:0000313" key="5">
    <source>
        <dbReference type="RefSeq" id="XP_022945885.1"/>
    </source>
</evidence>
<accession>A0A6J1G291</accession>
<evidence type="ECO:0000256" key="1">
    <source>
        <dbReference type="ARBA" id="ARBA00004123"/>
    </source>
</evidence>
<dbReference type="GO" id="GO:0051726">
    <property type="term" value="P:regulation of cell cycle"/>
    <property type="evidence" value="ECO:0007669"/>
    <property type="project" value="TreeGrafter"/>
</dbReference>
<dbReference type="InterPro" id="IPR003888">
    <property type="entry name" value="FYrich_N"/>
</dbReference>
<dbReference type="SUPFAM" id="SSF50978">
    <property type="entry name" value="WD40 repeat-like"/>
    <property type="match status" value="1"/>
</dbReference>
<evidence type="ECO:0000313" key="4">
    <source>
        <dbReference type="Proteomes" id="UP000504609"/>
    </source>
</evidence>
<dbReference type="InterPro" id="IPR040092">
    <property type="entry name" value="TBRG1"/>
</dbReference>
<feature type="region of interest" description="Disordered" evidence="3">
    <location>
        <begin position="561"/>
        <end position="590"/>
    </location>
</feature>